<sequence length="192" mass="21361">MTASVVRARWIQATGFWGTVAAKLHKFHKGALLGPPLVRQCKRKPRWVGPSPFPTLPPIQAEPGSSALNTLPPHTLTPIYPGLLPSGRGRPGVCGWATGSTLLSLLSERTSSMSSLTILNRTPHKAYWAEQQNRLPLPLIELMESEVLEILTKALSSYRSGIGWNHFMTKQLQRNIEELRKRRNAKVRISAK</sequence>
<evidence type="ECO:0000313" key="1">
    <source>
        <dbReference type="Proteomes" id="UP000694863"/>
    </source>
</evidence>
<accession>A0AC55DN46</accession>
<proteinExistence type="predicted"/>
<keyword evidence="1" id="KW-1185">Reference proteome</keyword>
<reference evidence="2" key="1">
    <citation type="submission" date="2025-08" db="UniProtKB">
        <authorList>
            <consortium name="RefSeq"/>
        </authorList>
    </citation>
    <scope>IDENTIFICATION</scope>
</reference>
<organism evidence="1 2">
    <name type="scientific">Echinops telfairi</name>
    <name type="common">Lesser hedgehog tenrec</name>
    <dbReference type="NCBI Taxonomy" id="9371"/>
    <lineage>
        <taxon>Eukaryota</taxon>
        <taxon>Metazoa</taxon>
        <taxon>Chordata</taxon>
        <taxon>Craniata</taxon>
        <taxon>Vertebrata</taxon>
        <taxon>Euteleostomi</taxon>
        <taxon>Mammalia</taxon>
        <taxon>Eutheria</taxon>
        <taxon>Afrotheria</taxon>
        <taxon>Tenrecidae</taxon>
        <taxon>Tenrecinae</taxon>
        <taxon>Echinops</taxon>
    </lineage>
</organism>
<dbReference type="RefSeq" id="XP_045153170.1">
    <property type="nucleotide sequence ID" value="XM_045297235.1"/>
</dbReference>
<gene>
    <name evidence="2" type="primary">CATSPERZ</name>
</gene>
<protein>
    <submittedName>
        <fullName evidence="2">Cation channel sperm-associated protein subunit zeta isoform X1</fullName>
    </submittedName>
</protein>
<name>A0AC55DN46_ECHTE</name>
<dbReference type="Proteomes" id="UP000694863">
    <property type="component" value="Unplaced"/>
</dbReference>
<evidence type="ECO:0000313" key="2">
    <source>
        <dbReference type="RefSeq" id="XP_045153170.1"/>
    </source>
</evidence>